<comment type="subcellular location">
    <subcellularLocation>
        <location evidence="1">Cell membrane</location>
        <topology evidence="1">Multi-pass membrane protein</topology>
    </subcellularLocation>
</comment>
<keyword evidence="5 7" id="KW-1133">Transmembrane helix</keyword>
<proteinExistence type="inferred from homology"/>
<evidence type="ECO:0000313" key="10">
    <source>
        <dbReference type="Proteomes" id="UP000501452"/>
    </source>
</evidence>
<evidence type="ECO:0000256" key="5">
    <source>
        <dbReference type="ARBA" id="ARBA00022989"/>
    </source>
</evidence>
<evidence type="ECO:0000256" key="2">
    <source>
        <dbReference type="ARBA" id="ARBA00010792"/>
    </source>
</evidence>
<keyword evidence="4 7" id="KW-0812">Transmembrane</keyword>
<dbReference type="Pfam" id="PF09335">
    <property type="entry name" value="VTT_dom"/>
    <property type="match status" value="1"/>
</dbReference>
<protein>
    <submittedName>
        <fullName evidence="9">DedA family protein</fullName>
    </submittedName>
</protein>
<evidence type="ECO:0000256" key="3">
    <source>
        <dbReference type="ARBA" id="ARBA00022475"/>
    </source>
</evidence>
<dbReference type="PANTHER" id="PTHR42709:SF6">
    <property type="entry name" value="UNDECAPRENYL PHOSPHATE TRANSPORTER A"/>
    <property type="match status" value="1"/>
</dbReference>
<comment type="similarity">
    <text evidence="2">Belongs to the DedA family.</text>
</comment>
<dbReference type="InterPro" id="IPR051311">
    <property type="entry name" value="DedA_domain"/>
</dbReference>
<feature type="domain" description="VTT" evidence="8">
    <location>
        <begin position="30"/>
        <end position="156"/>
    </location>
</feature>
<sequence>MSDWVLGVLETLGYLGLVLVLIAENLFPPIPSEVVLPLAGFFVGQGSFGFVGAVVASTLGSVLGALALYAMGRHGGRPLVLRYGAWLRVTPELLDRADGWFARHGDAVVLWARMVPLARSVVSVPAGIVRMPLGRFIALTTLGSAAWNALLIGCGWALGANWERVSEVAGSYSDAVLVVLVLGAAVVGLYLLLRRGSASRPRLCRRLGWGLVGASPASLALCALAEPPLAVALYLFTLVGAPVGATIVRGARQEG</sequence>
<dbReference type="RefSeq" id="WP_166174114.1">
    <property type="nucleotide sequence ID" value="NZ_CP045119.1"/>
</dbReference>
<reference evidence="9 10" key="1">
    <citation type="submission" date="2019-10" db="EMBL/GenBank/DDBJ databases">
        <title>Rubrobacter sp nov SCSIO 52090 isolated from a deep-sea sediment in the South China Sea.</title>
        <authorList>
            <person name="Chen R.W."/>
        </authorList>
    </citation>
    <scope>NUCLEOTIDE SEQUENCE [LARGE SCALE GENOMIC DNA]</scope>
    <source>
        <strain evidence="9 10">SCSIO 52909</strain>
    </source>
</reference>
<feature type="transmembrane region" description="Helical" evidence="7">
    <location>
        <begin position="231"/>
        <end position="251"/>
    </location>
</feature>
<keyword evidence="10" id="KW-1185">Reference proteome</keyword>
<dbReference type="InterPro" id="IPR032816">
    <property type="entry name" value="VTT_dom"/>
</dbReference>
<evidence type="ECO:0000256" key="4">
    <source>
        <dbReference type="ARBA" id="ARBA00022692"/>
    </source>
</evidence>
<feature type="transmembrane region" description="Helical" evidence="7">
    <location>
        <begin position="171"/>
        <end position="193"/>
    </location>
</feature>
<keyword evidence="6 7" id="KW-0472">Membrane</keyword>
<evidence type="ECO:0000313" key="9">
    <source>
        <dbReference type="EMBL" id="QIN82106.1"/>
    </source>
</evidence>
<gene>
    <name evidence="9" type="ORF">GBA63_05190</name>
</gene>
<evidence type="ECO:0000259" key="8">
    <source>
        <dbReference type="Pfam" id="PF09335"/>
    </source>
</evidence>
<feature type="transmembrane region" description="Helical" evidence="7">
    <location>
        <begin position="136"/>
        <end position="159"/>
    </location>
</feature>
<feature type="transmembrane region" description="Helical" evidence="7">
    <location>
        <begin position="50"/>
        <end position="72"/>
    </location>
</feature>
<dbReference type="GO" id="GO:0005886">
    <property type="term" value="C:plasma membrane"/>
    <property type="evidence" value="ECO:0007669"/>
    <property type="project" value="UniProtKB-SubCell"/>
</dbReference>
<dbReference type="PANTHER" id="PTHR42709">
    <property type="entry name" value="ALKALINE PHOSPHATASE LIKE PROTEIN"/>
    <property type="match status" value="1"/>
</dbReference>
<dbReference type="EMBL" id="CP045119">
    <property type="protein sequence ID" value="QIN82106.1"/>
    <property type="molecule type" value="Genomic_DNA"/>
</dbReference>
<dbReference type="KEGG" id="rub:GBA63_05190"/>
<organism evidence="9 10">
    <name type="scientific">Rubrobacter tropicus</name>
    <dbReference type="NCBI Taxonomy" id="2653851"/>
    <lineage>
        <taxon>Bacteria</taxon>
        <taxon>Bacillati</taxon>
        <taxon>Actinomycetota</taxon>
        <taxon>Rubrobacteria</taxon>
        <taxon>Rubrobacterales</taxon>
        <taxon>Rubrobacteraceae</taxon>
        <taxon>Rubrobacter</taxon>
    </lineage>
</organism>
<accession>A0A6G8Q6M1</accession>
<evidence type="ECO:0000256" key="1">
    <source>
        <dbReference type="ARBA" id="ARBA00004651"/>
    </source>
</evidence>
<name>A0A6G8Q6M1_9ACTN</name>
<dbReference type="Proteomes" id="UP000501452">
    <property type="component" value="Chromosome"/>
</dbReference>
<feature type="transmembrane region" description="Helical" evidence="7">
    <location>
        <begin position="12"/>
        <end position="30"/>
    </location>
</feature>
<feature type="transmembrane region" description="Helical" evidence="7">
    <location>
        <begin position="205"/>
        <end position="225"/>
    </location>
</feature>
<keyword evidence="3" id="KW-1003">Cell membrane</keyword>
<evidence type="ECO:0000256" key="7">
    <source>
        <dbReference type="SAM" id="Phobius"/>
    </source>
</evidence>
<evidence type="ECO:0000256" key="6">
    <source>
        <dbReference type="ARBA" id="ARBA00023136"/>
    </source>
</evidence>
<dbReference type="AlphaFoldDB" id="A0A6G8Q6M1"/>